<gene>
    <name evidence="2" type="ORF">GCM10022222_19350</name>
</gene>
<sequence length="289" mass="31097">MRMGIFRGSAALVATVLAAGCAASTVGDRAAGAALIERAEGTFVVQCMAKQGFRYWPPAPATADERREFPYVVDDPAWARAHGYGGDLVAQRERRQAEDPNRRYLDALSEDRRAAVAAAYGGTGSSAVEVVVPGGATIGQSDTGCLAEAQRTLYGDFAAWVRASTVTGNLSSLYQPKVTGDPRFQKAVTAWSGCMHSAGLSYASPQQIQQKLPELTDGQSPSRAHRTEVELAVAEADCALATPLSKVARDLDRQYGDEIRQQYRAEVETTERLRRDALGRAEELLARNS</sequence>
<feature type="signal peptide" evidence="1">
    <location>
        <begin position="1"/>
        <end position="18"/>
    </location>
</feature>
<keyword evidence="1" id="KW-0732">Signal</keyword>
<accession>A0ABP6VJ43</accession>
<dbReference type="Proteomes" id="UP001500689">
    <property type="component" value="Unassembled WGS sequence"/>
</dbReference>
<evidence type="ECO:0000256" key="1">
    <source>
        <dbReference type="SAM" id="SignalP"/>
    </source>
</evidence>
<dbReference type="EMBL" id="BAAAZN010000003">
    <property type="protein sequence ID" value="GAA3535824.1"/>
    <property type="molecule type" value="Genomic_DNA"/>
</dbReference>
<evidence type="ECO:0000313" key="3">
    <source>
        <dbReference type="Proteomes" id="UP001500689"/>
    </source>
</evidence>
<comment type="caution">
    <text evidence="2">The sequence shown here is derived from an EMBL/GenBank/DDBJ whole genome shotgun (WGS) entry which is preliminary data.</text>
</comment>
<name>A0ABP6VJ43_9PSEU</name>
<evidence type="ECO:0008006" key="4">
    <source>
        <dbReference type="Google" id="ProtNLM"/>
    </source>
</evidence>
<proteinExistence type="predicted"/>
<reference evidence="3" key="1">
    <citation type="journal article" date="2019" name="Int. J. Syst. Evol. Microbiol.">
        <title>The Global Catalogue of Microorganisms (GCM) 10K type strain sequencing project: providing services to taxonomists for standard genome sequencing and annotation.</title>
        <authorList>
            <consortium name="The Broad Institute Genomics Platform"/>
            <consortium name="The Broad Institute Genome Sequencing Center for Infectious Disease"/>
            <person name="Wu L."/>
            <person name="Ma J."/>
        </authorList>
    </citation>
    <scope>NUCLEOTIDE SEQUENCE [LARGE SCALE GENOMIC DNA]</scope>
    <source>
        <strain evidence="3">JCM 16898</strain>
    </source>
</reference>
<organism evidence="2 3">
    <name type="scientific">Amycolatopsis ultiminotia</name>
    <dbReference type="NCBI Taxonomy" id="543629"/>
    <lineage>
        <taxon>Bacteria</taxon>
        <taxon>Bacillati</taxon>
        <taxon>Actinomycetota</taxon>
        <taxon>Actinomycetes</taxon>
        <taxon>Pseudonocardiales</taxon>
        <taxon>Pseudonocardiaceae</taxon>
        <taxon>Amycolatopsis</taxon>
    </lineage>
</organism>
<protein>
    <recommendedName>
        <fullName evidence="4">Lipoprotein</fullName>
    </recommendedName>
</protein>
<feature type="chain" id="PRO_5045038247" description="Lipoprotein" evidence="1">
    <location>
        <begin position="19"/>
        <end position="289"/>
    </location>
</feature>
<dbReference type="PROSITE" id="PS51257">
    <property type="entry name" value="PROKAR_LIPOPROTEIN"/>
    <property type="match status" value="1"/>
</dbReference>
<keyword evidence="3" id="KW-1185">Reference proteome</keyword>
<evidence type="ECO:0000313" key="2">
    <source>
        <dbReference type="EMBL" id="GAA3535824.1"/>
    </source>
</evidence>